<organism evidence="7 8">
    <name type="scientific">Ancylostoma ceylanicum</name>
    <dbReference type="NCBI Taxonomy" id="53326"/>
    <lineage>
        <taxon>Eukaryota</taxon>
        <taxon>Metazoa</taxon>
        <taxon>Ecdysozoa</taxon>
        <taxon>Nematoda</taxon>
        <taxon>Chromadorea</taxon>
        <taxon>Rhabditida</taxon>
        <taxon>Rhabditina</taxon>
        <taxon>Rhabditomorpha</taxon>
        <taxon>Strongyloidea</taxon>
        <taxon>Ancylostomatidae</taxon>
        <taxon>Ancylostomatinae</taxon>
        <taxon>Ancylostoma</taxon>
    </lineage>
</organism>
<dbReference type="SUPFAM" id="SSF52047">
    <property type="entry name" value="RNI-like"/>
    <property type="match status" value="2"/>
</dbReference>
<dbReference type="GO" id="GO:0005829">
    <property type="term" value="C:cytosol"/>
    <property type="evidence" value="ECO:0007669"/>
    <property type="project" value="TreeGrafter"/>
</dbReference>
<evidence type="ECO:0008006" key="9">
    <source>
        <dbReference type="Google" id="ProtNLM"/>
    </source>
</evidence>
<dbReference type="EMBL" id="JARK01001501">
    <property type="protein sequence ID" value="EYB94988.1"/>
    <property type="molecule type" value="Genomic_DNA"/>
</dbReference>
<dbReference type="SMART" id="SM00368">
    <property type="entry name" value="LRR_RI"/>
    <property type="match status" value="14"/>
</dbReference>
<evidence type="ECO:0000256" key="2">
    <source>
        <dbReference type="ARBA" id="ARBA00022468"/>
    </source>
</evidence>
<dbReference type="GO" id="GO:0048471">
    <property type="term" value="C:perinuclear region of cytoplasm"/>
    <property type="evidence" value="ECO:0007669"/>
    <property type="project" value="TreeGrafter"/>
</dbReference>
<dbReference type="InterPro" id="IPR027038">
    <property type="entry name" value="RanGap"/>
</dbReference>
<evidence type="ECO:0000256" key="5">
    <source>
        <dbReference type="ARBA" id="ARBA00023242"/>
    </source>
</evidence>
<dbReference type="Proteomes" id="UP000024635">
    <property type="component" value="Unassembled WGS sequence"/>
</dbReference>
<keyword evidence="3" id="KW-0433">Leucine-rich repeat</keyword>
<protein>
    <recommendedName>
        <fullName evidence="9">Leucine Rich repeat-containing domain protein</fullName>
    </recommendedName>
</protein>
<evidence type="ECO:0000256" key="6">
    <source>
        <dbReference type="SAM" id="MobiDB-lite"/>
    </source>
</evidence>
<dbReference type="GO" id="GO:0005096">
    <property type="term" value="F:GTPase activator activity"/>
    <property type="evidence" value="ECO:0007669"/>
    <property type="project" value="UniProtKB-KW"/>
</dbReference>
<evidence type="ECO:0000313" key="7">
    <source>
        <dbReference type="EMBL" id="EYB94988.1"/>
    </source>
</evidence>
<keyword evidence="8" id="KW-1185">Reference proteome</keyword>
<dbReference type="GO" id="GO:0006913">
    <property type="term" value="P:nucleocytoplasmic transport"/>
    <property type="evidence" value="ECO:0007669"/>
    <property type="project" value="TreeGrafter"/>
</dbReference>
<dbReference type="PANTHER" id="PTHR24113:SF12">
    <property type="entry name" value="RAN GTPASE-ACTIVATING PROTEIN 1"/>
    <property type="match status" value="1"/>
</dbReference>
<dbReference type="Pfam" id="PF13516">
    <property type="entry name" value="LRR_6"/>
    <property type="match status" value="2"/>
</dbReference>
<accession>A0A016SW99</accession>
<evidence type="ECO:0000256" key="1">
    <source>
        <dbReference type="ARBA" id="ARBA00004123"/>
    </source>
</evidence>
<dbReference type="PANTHER" id="PTHR24113">
    <property type="entry name" value="RAN GTPASE-ACTIVATING PROTEIN 1"/>
    <property type="match status" value="1"/>
</dbReference>
<feature type="compositionally biased region" description="Acidic residues" evidence="6">
    <location>
        <begin position="374"/>
        <end position="384"/>
    </location>
</feature>
<dbReference type="Gene3D" id="3.80.10.10">
    <property type="entry name" value="Ribonuclease Inhibitor"/>
    <property type="match status" value="2"/>
</dbReference>
<sequence length="741" mass="80439">MASSAPGTLSFYDKQIRMDTAEDAESVALQIESFFDMKTLDLRGNTVGVEAGKRIARALERHPELERCIWADIFTGRLKTEIPPILRSMCAAVMKANCRILELDLSDNAFGPIGAEGISEFLMSPSAYSMKTLKLNNNGLGAGGKIIAKCLSQCQWNSLQEEEPFALKTFVAGRNRLEDPGARALAEAFKALGSLEEISLPQNGIRSAGICELADSFKFNDSLRVINLNDNTCTKKGANALAKVLGKLTELEVLDLGDCLCRNEGIMNICDAIFDNKHNKLKYVDFSGNELSAATAEIVIKRWKDAFSSRGRDVMLRLSNNCFGSKFPDIKKMAYYSQIEVGYSDDDEGTMSDYSDNSYDEQEEAESGPSSGDEAYDMEDDDESSGGGDDKDVDELLKGVGCMKFASKDKVTAEDIVSFLDRQLKLNTAEDAEPVARRIEQQKSMRVLELRGNTLGIESGKRIALAIQEHPELERCLWSDMFTGRLKDEIPPILISLCNAMRTADCHITELDLSDNAFGPIGAEGIQDFLVSPSAFSLEVLKLNNNGLGAVAAGRPLKLKTFIAGRNRLEVPGASALATAFAKIGTLEEIALPQNGITAMGIGALASSFRSNPNLRVINLNDNTATQMGSEAIAKALSSLPKLEVLNLGDCLCRDQGCHAIVDALSPTVHKNLKELDLSGAELSGAAAKQIVEKWKKFPSNTKLILSSNNFGDMFEEVKRLGGKNVVVGDSEIFSVADSSC</sequence>
<dbReference type="OrthoDB" id="184583at2759"/>
<feature type="region of interest" description="Disordered" evidence="6">
    <location>
        <begin position="346"/>
        <end position="392"/>
    </location>
</feature>
<dbReference type="FunFam" id="3.80.10.10:FF:000142">
    <property type="entry name" value="Ran GTPase activating protein 1"/>
    <property type="match status" value="2"/>
</dbReference>
<keyword evidence="4" id="KW-0677">Repeat</keyword>
<evidence type="ECO:0000313" key="8">
    <source>
        <dbReference type="Proteomes" id="UP000024635"/>
    </source>
</evidence>
<dbReference type="STRING" id="53326.A0A016SW99"/>
<dbReference type="InterPro" id="IPR001611">
    <property type="entry name" value="Leu-rich_rpt"/>
</dbReference>
<evidence type="ECO:0000256" key="4">
    <source>
        <dbReference type="ARBA" id="ARBA00022737"/>
    </source>
</evidence>
<dbReference type="GO" id="GO:0031267">
    <property type="term" value="F:small GTPase binding"/>
    <property type="evidence" value="ECO:0007669"/>
    <property type="project" value="TreeGrafter"/>
</dbReference>
<comment type="caution">
    <text evidence="7">The sequence shown here is derived from an EMBL/GenBank/DDBJ whole genome shotgun (WGS) entry which is preliminary data.</text>
</comment>
<reference evidence="8" key="1">
    <citation type="journal article" date="2015" name="Nat. Genet.">
        <title>The genome and transcriptome of the zoonotic hookworm Ancylostoma ceylanicum identify infection-specific gene families.</title>
        <authorList>
            <person name="Schwarz E.M."/>
            <person name="Hu Y."/>
            <person name="Antoshechkin I."/>
            <person name="Miller M.M."/>
            <person name="Sternberg P.W."/>
            <person name="Aroian R.V."/>
        </authorList>
    </citation>
    <scope>NUCLEOTIDE SEQUENCE</scope>
    <source>
        <strain evidence="8">HY135</strain>
    </source>
</reference>
<dbReference type="GO" id="GO:0005634">
    <property type="term" value="C:nucleus"/>
    <property type="evidence" value="ECO:0007669"/>
    <property type="project" value="UniProtKB-SubCell"/>
</dbReference>
<name>A0A016SW99_9BILA</name>
<dbReference type="CDD" id="cd00116">
    <property type="entry name" value="LRR_RI"/>
    <property type="match status" value="2"/>
</dbReference>
<keyword evidence="2" id="KW-0343">GTPase activation</keyword>
<gene>
    <name evidence="7" type="primary">Acey_s0165.g47</name>
    <name evidence="7" type="synonym">Acey-ran-2</name>
    <name evidence="7" type="ORF">Y032_0165g47</name>
</gene>
<evidence type="ECO:0000256" key="3">
    <source>
        <dbReference type="ARBA" id="ARBA00022614"/>
    </source>
</evidence>
<dbReference type="InterPro" id="IPR032675">
    <property type="entry name" value="LRR_dom_sf"/>
</dbReference>
<proteinExistence type="predicted"/>
<keyword evidence="5" id="KW-0539">Nucleus</keyword>
<comment type="subcellular location">
    <subcellularLocation>
        <location evidence="1">Nucleus</location>
    </subcellularLocation>
</comment>
<dbReference type="AlphaFoldDB" id="A0A016SW99"/>